<feature type="transmembrane region" description="Helical" evidence="8">
    <location>
        <begin position="542"/>
        <end position="563"/>
    </location>
</feature>
<feature type="transmembrane region" description="Helical" evidence="8">
    <location>
        <begin position="407"/>
        <end position="431"/>
    </location>
</feature>
<proteinExistence type="inferred from homology"/>
<evidence type="ECO:0000256" key="4">
    <source>
        <dbReference type="ARBA" id="ARBA00022475"/>
    </source>
</evidence>
<feature type="transmembrane region" description="Helical" evidence="8">
    <location>
        <begin position="105"/>
        <end position="124"/>
    </location>
</feature>
<evidence type="ECO:0000256" key="5">
    <source>
        <dbReference type="ARBA" id="ARBA00022692"/>
    </source>
</evidence>
<keyword evidence="6 8" id="KW-1133">Transmembrane helix</keyword>
<dbReference type="GO" id="GO:0015295">
    <property type="term" value="F:solute:proton symporter activity"/>
    <property type="evidence" value="ECO:0007669"/>
    <property type="project" value="TreeGrafter"/>
</dbReference>
<evidence type="ECO:0000256" key="6">
    <source>
        <dbReference type="ARBA" id="ARBA00022989"/>
    </source>
</evidence>
<keyword evidence="10" id="KW-1185">Reference proteome</keyword>
<feature type="transmembrane region" description="Helical" evidence="8">
    <location>
        <begin position="569"/>
        <end position="587"/>
    </location>
</feature>
<feature type="transmembrane region" description="Helical" evidence="8">
    <location>
        <begin position="31"/>
        <end position="48"/>
    </location>
</feature>
<feature type="transmembrane region" description="Helical" evidence="8">
    <location>
        <begin position="130"/>
        <end position="150"/>
    </location>
</feature>
<evidence type="ECO:0000256" key="8">
    <source>
        <dbReference type="RuleBase" id="RU365092"/>
    </source>
</evidence>
<gene>
    <name evidence="9" type="ORF">FB467_1970</name>
</gene>
<dbReference type="NCBIfam" id="TIGR00795">
    <property type="entry name" value="lctP"/>
    <property type="match status" value="1"/>
</dbReference>
<evidence type="ECO:0000256" key="2">
    <source>
        <dbReference type="ARBA" id="ARBA00010100"/>
    </source>
</evidence>
<keyword evidence="7 8" id="KW-0472">Membrane</keyword>
<dbReference type="GO" id="GO:0005886">
    <property type="term" value="C:plasma membrane"/>
    <property type="evidence" value="ECO:0007669"/>
    <property type="project" value="UniProtKB-SubCell"/>
</dbReference>
<evidence type="ECO:0000313" key="10">
    <source>
        <dbReference type="Proteomes" id="UP000319516"/>
    </source>
</evidence>
<dbReference type="GO" id="GO:0015129">
    <property type="term" value="F:lactate transmembrane transporter activity"/>
    <property type="evidence" value="ECO:0007669"/>
    <property type="project" value="UniProtKB-UniRule"/>
</dbReference>
<evidence type="ECO:0000256" key="1">
    <source>
        <dbReference type="ARBA" id="ARBA00004651"/>
    </source>
</evidence>
<dbReference type="EMBL" id="VFOP01000001">
    <property type="protein sequence ID" value="TQL50850.1"/>
    <property type="molecule type" value="Genomic_DNA"/>
</dbReference>
<keyword evidence="3 8" id="KW-0813">Transport</keyword>
<sequence length="598" mass="63054">MDNLAVLSLLALTPILVVGVLLAGFRWPAKYAMPVGYVVALVIAWLAWEMEPKALAAASLEGLIVAATLLYIVFGALLLLATVIASGAMSRIRAGFDNISPDRRVQAIIIGWLFGSFIEGASGFGTPAAVVAPLMLALGFPAMAAVMVGLIIQSTPVSFGAVGTPILVGVANGMGENSPGMSERLSELGVSYSEYVAEIGFHVALIHAMVGLLIPLILAVMLTGFFGERRSFAEGLKVAPFALYASLAMTVPYVLVALVLGPEFPSLLGGLIGLALVMFTSSKGFLMPKDTFEFAPRDTWDSRWMGKIDTDHLDNDSRHREMNLVTAWAPYIALAVILVLTRIIDPLTQFLTTAGTTRIEIKNILGVEGISTNVDLFYSPGFILIVVSVLSYLLYRMNGQQIAETWKVSGLQLAGTAVALLFAVPLVRILIQSGINDSGLDSMPVVLAQGVASIAGDSWPVFSPWIGALGAFVAGSNTVSNLTFSQFQWSTGNEIGVPPEQVVATQAVGGAGGNPVAIHNIVAASATVGLLGREGDLIRKTVLVTSYYCLAAGSIGFMMIHGIGFNVGTILFVLLLVALAAIARWMFAHDAKISAKVA</sequence>
<organism evidence="9 10">
    <name type="scientific">Ornithinicoccus hortensis</name>
    <dbReference type="NCBI Taxonomy" id="82346"/>
    <lineage>
        <taxon>Bacteria</taxon>
        <taxon>Bacillati</taxon>
        <taxon>Actinomycetota</taxon>
        <taxon>Actinomycetes</taxon>
        <taxon>Micrococcales</taxon>
        <taxon>Intrasporangiaceae</taxon>
        <taxon>Ornithinicoccus</taxon>
    </lineage>
</organism>
<dbReference type="PANTHER" id="PTHR30003:SF0">
    <property type="entry name" value="GLYCOLATE PERMEASE GLCA-RELATED"/>
    <property type="match status" value="1"/>
</dbReference>
<comment type="subcellular location">
    <subcellularLocation>
        <location evidence="1 8">Cell membrane</location>
        <topology evidence="1 8">Multi-pass membrane protein</topology>
    </subcellularLocation>
</comment>
<feature type="transmembrane region" description="Helical" evidence="8">
    <location>
        <begin position="465"/>
        <end position="484"/>
    </location>
</feature>
<name>A0A542YRZ0_9MICO</name>
<feature type="transmembrane region" description="Helical" evidence="8">
    <location>
        <begin position="157"/>
        <end position="175"/>
    </location>
</feature>
<feature type="transmembrane region" description="Helical" evidence="8">
    <location>
        <begin position="376"/>
        <end position="395"/>
    </location>
</feature>
<feature type="transmembrane region" description="Helical" evidence="8">
    <location>
        <begin position="324"/>
        <end position="344"/>
    </location>
</feature>
<comment type="function">
    <text evidence="8">Uptake of L-lactate across the membrane. Can also transport D-lactate and glycolate.</text>
</comment>
<feature type="transmembrane region" description="Helical" evidence="8">
    <location>
        <begin position="266"/>
        <end position="286"/>
    </location>
</feature>
<feature type="transmembrane region" description="Helical" evidence="8">
    <location>
        <begin position="238"/>
        <end position="260"/>
    </location>
</feature>
<reference evidence="9 10" key="1">
    <citation type="submission" date="2019-06" db="EMBL/GenBank/DDBJ databases">
        <title>Sequencing the genomes of 1000 actinobacteria strains.</title>
        <authorList>
            <person name="Klenk H.-P."/>
        </authorList>
    </citation>
    <scope>NUCLEOTIDE SEQUENCE [LARGE SCALE GENOMIC DNA]</scope>
    <source>
        <strain evidence="9 10">DSM 12335</strain>
    </source>
</reference>
<dbReference type="InterPro" id="IPR003804">
    <property type="entry name" value="Lactate_perm"/>
</dbReference>
<accession>A0A542YRZ0</accession>
<comment type="caution">
    <text evidence="8">Lacks conserved residue(s) required for the propagation of feature annotation.</text>
</comment>
<evidence type="ECO:0000256" key="3">
    <source>
        <dbReference type="ARBA" id="ARBA00022448"/>
    </source>
</evidence>
<dbReference type="Proteomes" id="UP000319516">
    <property type="component" value="Unassembled WGS sequence"/>
</dbReference>
<feature type="transmembrane region" description="Helical" evidence="8">
    <location>
        <begin position="6"/>
        <end position="24"/>
    </location>
</feature>
<comment type="similarity">
    <text evidence="2 8">Belongs to the lactate permease family.</text>
</comment>
<dbReference type="Pfam" id="PF02652">
    <property type="entry name" value="Lactate_perm"/>
    <property type="match status" value="1"/>
</dbReference>
<evidence type="ECO:0000256" key="7">
    <source>
        <dbReference type="ARBA" id="ARBA00023136"/>
    </source>
</evidence>
<comment type="caution">
    <text evidence="9">The sequence shown here is derived from an EMBL/GenBank/DDBJ whole genome shotgun (WGS) entry which is preliminary data.</text>
</comment>
<dbReference type="OrthoDB" id="9761056at2"/>
<feature type="transmembrane region" description="Helical" evidence="8">
    <location>
        <begin position="63"/>
        <end position="84"/>
    </location>
</feature>
<keyword evidence="5 8" id="KW-0812">Transmembrane</keyword>
<protein>
    <recommendedName>
        <fullName evidence="8">L-lactate permease</fullName>
    </recommendedName>
</protein>
<dbReference type="AlphaFoldDB" id="A0A542YRZ0"/>
<feature type="transmembrane region" description="Helical" evidence="8">
    <location>
        <begin position="195"/>
        <end position="226"/>
    </location>
</feature>
<dbReference type="PANTHER" id="PTHR30003">
    <property type="entry name" value="L-LACTATE PERMEASE"/>
    <property type="match status" value="1"/>
</dbReference>
<evidence type="ECO:0000313" key="9">
    <source>
        <dbReference type="EMBL" id="TQL50850.1"/>
    </source>
</evidence>
<dbReference type="RefSeq" id="WP_141784926.1">
    <property type="nucleotide sequence ID" value="NZ_BAAAIK010000002.1"/>
</dbReference>
<keyword evidence="4 8" id="KW-1003">Cell membrane</keyword>